<evidence type="ECO:0000256" key="1">
    <source>
        <dbReference type="ARBA" id="ARBA00022741"/>
    </source>
</evidence>
<evidence type="ECO:0000256" key="2">
    <source>
        <dbReference type="ARBA" id="ARBA00022801"/>
    </source>
</evidence>
<dbReference type="PANTHER" id="PTHR45626:SF14">
    <property type="entry name" value="ATP-DEPENDENT DNA HELICASE (EUROFUNG)"/>
    <property type="match status" value="1"/>
</dbReference>
<dbReference type="HOGENOM" id="CLU_512999_0_0_1"/>
<dbReference type="PANTHER" id="PTHR45626">
    <property type="entry name" value="TRANSCRIPTION TERMINATION FACTOR 2-RELATED"/>
    <property type="match status" value="1"/>
</dbReference>
<keyword evidence="2" id="KW-0378">Hydrolase</keyword>
<dbReference type="STRING" id="765257.A0A0C9ZK16"/>
<protein>
    <recommendedName>
        <fullName evidence="5">Helicase C-terminal domain-containing protein</fullName>
    </recommendedName>
</protein>
<dbReference type="Gene3D" id="3.40.50.300">
    <property type="entry name" value="P-loop containing nucleotide triphosphate hydrolases"/>
    <property type="match status" value="1"/>
</dbReference>
<dbReference type="InterPro" id="IPR001650">
    <property type="entry name" value="Helicase_C-like"/>
</dbReference>
<reference evidence="7" key="2">
    <citation type="submission" date="2015-01" db="EMBL/GenBank/DDBJ databases">
        <title>Evolutionary Origins and Diversification of the Mycorrhizal Mutualists.</title>
        <authorList>
            <consortium name="DOE Joint Genome Institute"/>
            <consortium name="Mycorrhizal Genomics Consortium"/>
            <person name="Kohler A."/>
            <person name="Kuo A."/>
            <person name="Nagy L.G."/>
            <person name="Floudas D."/>
            <person name="Copeland A."/>
            <person name="Barry K.W."/>
            <person name="Cichocki N."/>
            <person name="Veneault-Fourrey C."/>
            <person name="LaButti K."/>
            <person name="Lindquist E.A."/>
            <person name="Lipzen A."/>
            <person name="Lundell T."/>
            <person name="Morin E."/>
            <person name="Murat C."/>
            <person name="Riley R."/>
            <person name="Ohm R."/>
            <person name="Sun H."/>
            <person name="Tunlid A."/>
            <person name="Henrissat B."/>
            <person name="Grigoriev I.V."/>
            <person name="Hibbett D.S."/>
            <person name="Martin F."/>
        </authorList>
    </citation>
    <scope>NUCLEOTIDE SEQUENCE [LARGE SCALE GENOMIC DNA]</scope>
    <source>
        <strain evidence="7">441</strain>
    </source>
</reference>
<accession>A0A0C9ZK16</accession>
<evidence type="ECO:0000256" key="4">
    <source>
        <dbReference type="SAM" id="MobiDB-lite"/>
    </source>
</evidence>
<organism evidence="6 7">
    <name type="scientific">Pisolithus microcarpus 441</name>
    <dbReference type="NCBI Taxonomy" id="765257"/>
    <lineage>
        <taxon>Eukaryota</taxon>
        <taxon>Fungi</taxon>
        <taxon>Dikarya</taxon>
        <taxon>Basidiomycota</taxon>
        <taxon>Agaricomycotina</taxon>
        <taxon>Agaricomycetes</taxon>
        <taxon>Agaricomycetidae</taxon>
        <taxon>Boletales</taxon>
        <taxon>Sclerodermatineae</taxon>
        <taxon>Pisolithaceae</taxon>
        <taxon>Pisolithus</taxon>
    </lineage>
</organism>
<feature type="region of interest" description="Disordered" evidence="4">
    <location>
        <begin position="164"/>
        <end position="270"/>
    </location>
</feature>
<evidence type="ECO:0000259" key="5">
    <source>
        <dbReference type="Pfam" id="PF00271"/>
    </source>
</evidence>
<dbReference type="GO" id="GO:0016787">
    <property type="term" value="F:hydrolase activity"/>
    <property type="evidence" value="ECO:0007669"/>
    <property type="project" value="UniProtKB-KW"/>
</dbReference>
<proteinExistence type="predicted"/>
<feature type="region of interest" description="Disordered" evidence="4">
    <location>
        <begin position="1"/>
        <end position="21"/>
    </location>
</feature>
<dbReference type="CDD" id="cd18793">
    <property type="entry name" value="SF2_C_SNF"/>
    <property type="match status" value="1"/>
</dbReference>
<dbReference type="InterPro" id="IPR049730">
    <property type="entry name" value="SNF2/RAD54-like_C"/>
</dbReference>
<keyword evidence="7" id="KW-1185">Reference proteome</keyword>
<dbReference type="EMBL" id="KN833768">
    <property type="protein sequence ID" value="KIK20283.1"/>
    <property type="molecule type" value="Genomic_DNA"/>
</dbReference>
<evidence type="ECO:0000313" key="6">
    <source>
        <dbReference type="EMBL" id="KIK20283.1"/>
    </source>
</evidence>
<feature type="compositionally biased region" description="Polar residues" evidence="4">
    <location>
        <begin position="232"/>
        <end position="243"/>
    </location>
</feature>
<dbReference type="SUPFAM" id="SSF52540">
    <property type="entry name" value="P-loop containing nucleoside triphosphate hydrolases"/>
    <property type="match status" value="1"/>
</dbReference>
<evidence type="ECO:0000313" key="7">
    <source>
        <dbReference type="Proteomes" id="UP000054018"/>
    </source>
</evidence>
<dbReference type="GO" id="GO:0008094">
    <property type="term" value="F:ATP-dependent activity, acting on DNA"/>
    <property type="evidence" value="ECO:0007669"/>
    <property type="project" value="TreeGrafter"/>
</dbReference>
<keyword evidence="1" id="KW-0547">Nucleotide-binding</keyword>
<feature type="compositionally biased region" description="Polar residues" evidence="4">
    <location>
        <begin position="255"/>
        <end position="270"/>
    </location>
</feature>
<dbReference type="GO" id="GO:0005524">
    <property type="term" value="F:ATP binding"/>
    <property type="evidence" value="ECO:0007669"/>
    <property type="project" value="UniProtKB-KW"/>
</dbReference>
<dbReference type="Pfam" id="PF00271">
    <property type="entry name" value="Helicase_C"/>
    <property type="match status" value="1"/>
</dbReference>
<reference evidence="6 7" key="1">
    <citation type="submission" date="2014-04" db="EMBL/GenBank/DDBJ databases">
        <authorList>
            <consortium name="DOE Joint Genome Institute"/>
            <person name="Kuo A."/>
            <person name="Kohler A."/>
            <person name="Costa M.D."/>
            <person name="Nagy L.G."/>
            <person name="Floudas D."/>
            <person name="Copeland A."/>
            <person name="Barry K.W."/>
            <person name="Cichocki N."/>
            <person name="Veneault-Fourrey C."/>
            <person name="LaButti K."/>
            <person name="Lindquist E.A."/>
            <person name="Lipzen A."/>
            <person name="Lundell T."/>
            <person name="Morin E."/>
            <person name="Murat C."/>
            <person name="Sun H."/>
            <person name="Tunlid A."/>
            <person name="Henrissat B."/>
            <person name="Grigoriev I.V."/>
            <person name="Hibbett D.S."/>
            <person name="Martin F."/>
            <person name="Nordberg H.P."/>
            <person name="Cantor M.N."/>
            <person name="Hua S.X."/>
        </authorList>
    </citation>
    <scope>NUCLEOTIDE SEQUENCE [LARGE SCALE GENOMIC DNA]</scope>
    <source>
        <strain evidence="6 7">441</strain>
    </source>
</reference>
<sequence>MLVRHSGVVNEDLSASSSSDSLGGLSQYIEDLNAELDDLLTRLHLEANDNGDETKVYQCTKPVKSSSHKSGICNVPSLSAKMRQLVELLLKIDADLAGQGKMIIFSHFTSMLDLVQQFLSAEGFILARYDGSMSPSEREQNLQYIENDMDVKCILVSIKAGSIVKSGQSKPPNGGDPPPDDNSHQKQKGPSKVQKDNRSLEETQPPAGRADQGMGARQLGPGVPDVHMPGGLNTSMTLGSSTERAAREGREVSRDSMSPLTPQHTELDNSWMSSNPVLVWRTQSPPIEIYEEGEAPSKRETNKRDAPINPRMAFEAMNDFLESLQQQWLEYGYGPEGFDNHGVNPGVHHAEELERYRWALATKSASRTTTPDIEPMFKREDTIPQFWPGMPVRRENPPVERTDALGRRGGFAPNMPDCPAYFLRWDSDIIQQMFGNERGAAETGIIPLEKIIESEQLMINMAEVNMEVGLLGEVKMEAVLPSETIMEETSMVKVSQGVVPLTVALQEEDHQVVKTLKRRTKMVLEDMGELP</sequence>
<dbReference type="Proteomes" id="UP000054018">
    <property type="component" value="Unassembled WGS sequence"/>
</dbReference>
<feature type="domain" description="Helicase C-terminal" evidence="5">
    <location>
        <begin position="81"/>
        <end position="162"/>
    </location>
</feature>
<evidence type="ECO:0000256" key="3">
    <source>
        <dbReference type="ARBA" id="ARBA00022840"/>
    </source>
</evidence>
<keyword evidence="3" id="KW-0067">ATP-binding</keyword>
<dbReference type="InterPro" id="IPR050628">
    <property type="entry name" value="SNF2_RAD54_helicase_TF"/>
</dbReference>
<gene>
    <name evidence="6" type="ORF">PISMIDRAFT_13114</name>
</gene>
<dbReference type="OrthoDB" id="2679046at2759"/>
<dbReference type="InterPro" id="IPR027417">
    <property type="entry name" value="P-loop_NTPase"/>
</dbReference>
<dbReference type="GO" id="GO:0006281">
    <property type="term" value="P:DNA repair"/>
    <property type="evidence" value="ECO:0007669"/>
    <property type="project" value="TreeGrafter"/>
</dbReference>
<feature type="compositionally biased region" description="Basic and acidic residues" evidence="4">
    <location>
        <begin position="244"/>
        <end position="254"/>
    </location>
</feature>
<dbReference type="GO" id="GO:0005634">
    <property type="term" value="C:nucleus"/>
    <property type="evidence" value="ECO:0007669"/>
    <property type="project" value="TreeGrafter"/>
</dbReference>
<name>A0A0C9ZK16_9AGAM</name>
<dbReference type="AlphaFoldDB" id="A0A0C9ZK16"/>
<feature type="compositionally biased region" description="Low complexity" evidence="4">
    <location>
        <begin position="12"/>
        <end position="21"/>
    </location>
</feature>